<protein>
    <submittedName>
        <fullName evidence="1">Uncharacterized protein</fullName>
    </submittedName>
</protein>
<dbReference type="AlphaFoldDB" id="A0A9P8VV81"/>
<comment type="caution">
    <text evidence="1">The sequence shown here is derived from an EMBL/GenBank/DDBJ whole genome shotgun (WGS) entry which is preliminary data.</text>
</comment>
<sequence length="87" mass="10187">MHMILVACSCLMTRRCFSRHLRVIEISYVEPTIKRMCHDGETNELQMETGAHRAFRINITITFSKIDHLHSLHPLHSSYPLFSCLFL</sequence>
<evidence type="ECO:0000313" key="2">
    <source>
        <dbReference type="Proteomes" id="UP000777438"/>
    </source>
</evidence>
<organism evidence="1 2">
    <name type="scientific">Thelonectria olida</name>
    <dbReference type="NCBI Taxonomy" id="1576542"/>
    <lineage>
        <taxon>Eukaryota</taxon>
        <taxon>Fungi</taxon>
        <taxon>Dikarya</taxon>
        <taxon>Ascomycota</taxon>
        <taxon>Pezizomycotina</taxon>
        <taxon>Sordariomycetes</taxon>
        <taxon>Hypocreomycetidae</taxon>
        <taxon>Hypocreales</taxon>
        <taxon>Nectriaceae</taxon>
        <taxon>Thelonectria</taxon>
    </lineage>
</organism>
<keyword evidence="2" id="KW-1185">Reference proteome</keyword>
<evidence type="ECO:0000313" key="1">
    <source>
        <dbReference type="EMBL" id="KAH6879752.1"/>
    </source>
</evidence>
<accession>A0A9P8VV81</accession>
<gene>
    <name evidence="1" type="ORF">B0T10DRAFT_496035</name>
</gene>
<name>A0A9P8VV81_9HYPO</name>
<proteinExistence type="predicted"/>
<dbReference type="Proteomes" id="UP000777438">
    <property type="component" value="Unassembled WGS sequence"/>
</dbReference>
<dbReference type="EMBL" id="JAGPYM010000028">
    <property type="protein sequence ID" value="KAH6879752.1"/>
    <property type="molecule type" value="Genomic_DNA"/>
</dbReference>
<reference evidence="1 2" key="1">
    <citation type="journal article" date="2021" name="Nat. Commun.">
        <title>Genetic determinants of endophytism in the Arabidopsis root mycobiome.</title>
        <authorList>
            <person name="Mesny F."/>
            <person name="Miyauchi S."/>
            <person name="Thiergart T."/>
            <person name="Pickel B."/>
            <person name="Atanasova L."/>
            <person name="Karlsson M."/>
            <person name="Huettel B."/>
            <person name="Barry K.W."/>
            <person name="Haridas S."/>
            <person name="Chen C."/>
            <person name="Bauer D."/>
            <person name="Andreopoulos W."/>
            <person name="Pangilinan J."/>
            <person name="LaButti K."/>
            <person name="Riley R."/>
            <person name="Lipzen A."/>
            <person name="Clum A."/>
            <person name="Drula E."/>
            <person name="Henrissat B."/>
            <person name="Kohler A."/>
            <person name="Grigoriev I.V."/>
            <person name="Martin F.M."/>
            <person name="Hacquard S."/>
        </authorList>
    </citation>
    <scope>NUCLEOTIDE SEQUENCE [LARGE SCALE GENOMIC DNA]</scope>
    <source>
        <strain evidence="1 2">MPI-CAGE-CH-0241</strain>
    </source>
</reference>